<dbReference type="Proteomes" id="UP000693946">
    <property type="component" value="Linkage Group LG19"/>
</dbReference>
<proteinExistence type="predicted"/>
<evidence type="ECO:0000313" key="2">
    <source>
        <dbReference type="Proteomes" id="UP000693946"/>
    </source>
</evidence>
<sequence>MAPLTPTSYCDFIARVENTCTVAAFPNKCNNCRNNPKAGLQRHNSVDSLLYKTPFIYSREKGDQQREVDCERGSPGD</sequence>
<dbReference type="AlphaFoldDB" id="A0AAV6RJE6"/>
<comment type="caution">
    <text evidence="1">The sequence shown here is derived from an EMBL/GenBank/DDBJ whole genome shotgun (WGS) entry which is preliminary data.</text>
</comment>
<organism evidence="1 2">
    <name type="scientific">Solea senegalensis</name>
    <name type="common">Senegalese sole</name>
    <dbReference type="NCBI Taxonomy" id="28829"/>
    <lineage>
        <taxon>Eukaryota</taxon>
        <taxon>Metazoa</taxon>
        <taxon>Chordata</taxon>
        <taxon>Craniata</taxon>
        <taxon>Vertebrata</taxon>
        <taxon>Euteleostomi</taxon>
        <taxon>Actinopterygii</taxon>
        <taxon>Neopterygii</taxon>
        <taxon>Teleostei</taxon>
        <taxon>Neoteleostei</taxon>
        <taxon>Acanthomorphata</taxon>
        <taxon>Carangaria</taxon>
        <taxon>Pleuronectiformes</taxon>
        <taxon>Pleuronectoidei</taxon>
        <taxon>Soleidae</taxon>
        <taxon>Solea</taxon>
    </lineage>
</organism>
<protein>
    <submittedName>
        <fullName evidence="1">Uncharacterized protein</fullName>
    </submittedName>
</protein>
<gene>
    <name evidence="1" type="ORF">JOB18_013035</name>
</gene>
<evidence type="ECO:0000313" key="1">
    <source>
        <dbReference type="EMBL" id="KAG7504634.1"/>
    </source>
</evidence>
<dbReference type="EMBL" id="JAGKHQ010000011">
    <property type="protein sequence ID" value="KAG7504634.1"/>
    <property type="molecule type" value="Genomic_DNA"/>
</dbReference>
<accession>A0AAV6RJE6</accession>
<name>A0AAV6RJE6_SOLSE</name>
<keyword evidence="2" id="KW-1185">Reference proteome</keyword>
<reference evidence="1 2" key="1">
    <citation type="journal article" date="2021" name="Sci. Rep.">
        <title>Chromosome anchoring in Senegalese sole (Solea senegalensis) reveals sex-associated markers and genome rearrangements in flatfish.</title>
        <authorList>
            <person name="Guerrero-Cozar I."/>
            <person name="Gomez-Garrido J."/>
            <person name="Berbel C."/>
            <person name="Martinez-Blanch J.F."/>
            <person name="Alioto T."/>
            <person name="Claros M.G."/>
            <person name="Gagnaire P.A."/>
            <person name="Manchado M."/>
        </authorList>
    </citation>
    <scope>NUCLEOTIDE SEQUENCE [LARGE SCALE GENOMIC DNA]</scope>
    <source>
        <strain evidence="1">Sse05_10M</strain>
    </source>
</reference>